<accession>A0A8S2W0B6</accession>
<dbReference type="GO" id="GO:0003682">
    <property type="term" value="F:chromatin binding"/>
    <property type="evidence" value="ECO:0007669"/>
    <property type="project" value="TreeGrafter"/>
</dbReference>
<name>A0A8S2W0B6_9BILA</name>
<evidence type="ECO:0000256" key="3">
    <source>
        <dbReference type="ARBA" id="ARBA00022695"/>
    </source>
</evidence>
<protein>
    <recommendedName>
        <fullName evidence="1">DNA-directed DNA polymerase</fullName>
        <ecNumber evidence="1">2.7.7.7</ecNumber>
    </recommendedName>
</protein>
<evidence type="ECO:0000259" key="5">
    <source>
        <dbReference type="Pfam" id="PF00136"/>
    </source>
</evidence>
<dbReference type="GO" id="GO:0006272">
    <property type="term" value="P:leading strand elongation"/>
    <property type="evidence" value="ECO:0007669"/>
    <property type="project" value="TreeGrafter"/>
</dbReference>
<dbReference type="EC" id="2.7.7.7" evidence="1"/>
<keyword evidence="3" id="KW-0548">Nucleotidyltransferase</keyword>
<dbReference type="PANTHER" id="PTHR45861:SF1">
    <property type="entry name" value="DNA POLYMERASE ALPHA CATALYTIC SUBUNIT"/>
    <property type="match status" value="1"/>
</dbReference>
<evidence type="ECO:0000313" key="8">
    <source>
        <dbReference type="Proteomes" id="UP000676336"/>
    </source>
</evidence>
<evidence type="ECO:0000313" key="6">
    <source>
        <dbReference type="EMBL" id="CAF4424923.1"/>
    </source>
</evidence>
<evidence type="ECO:0000256" key="2">
    <source>
        <dbReference type="ARBA" id="ARBA00022679"/>
    </source>
</evidence>
<dbReference type="Proteomes" id="UP000681720">
    <property type="component" value="Unassembled WGS sequence"/>
</dbReference>
<keyword evidence="4" id="KW-0239">DNA-directed DNA polymerase</keyword>
<feature type="non-terminal residue" evidence="6">
    <location>
        <position position="72"/>
    </location>
</feature>
<dbReference type="GO" id="GO:0003688">
    <property type="term" value="F:DNA replication origin binding"/>
    <property type="evidence" value="ECO:0007669"/>
    <property type="project" value="TreeGrafter"/>
</dbReference>
<dbReference type="InterPro" id="IPR043502">
    <property type="entry name" value="DNA/RNA_pol_sf"/>
</dbReference>
<reference evidence="6" key="1">
    <citation type="submission" date="2021-02" db="EMBL/GenBank/DDBJ databases">
        <authorList>
            <person name="Nowell W R."/>
        </authorList>
    </citation>
    <scope>NUCLEOTIDE SEQUENCE</scope>
</reference>
<dbReference type="GO" id="GO:0006273">
    <property type="term" value="P:lagging strand elongation"/>
    <property type="evidence" value="ECO:0007669"/>
    <property type="project" value="TreeGrafter"/>
</dbReference>
<dbReference type="Proteomes" id="UP000676336">
    <property type="component" value="Unassembled WGS sequence"/>
</dbReference>
<dbReference type="GO" id="GO:0000166">
    <property type="term" value="F:nucleotide binding"/>
    <property type="evidence" value="ECO:0007669"/>
    <property type="project" value="InterPro"/>
</dbReference>
<dbReference type="GO" id="GO:0005658">
    <property type="term" value="C:alpha DNA polymerase:primase complex"/>
    <property type="evidence" value="ECO:0007669"/>
    <property type="project" value="TreeGrafter"/>
</dbReference>
<organism evidence="6 8">
    <name type="scientific">Rotaria magnacalcarata</name>
    <dbReference type="NCBI Taxonomy" id="392030"/>
    <lineage>
        <taxon>Eukaryota</taxon>
        <taxon>Metazoa</taxon>
        <taxon>Spiralia</taxon>
        <taxon>Gnathifera</taxon>
        <taxon>Rotifera</taxon>
        <taxon>Eurotatoria</taxon>
        <taxon>Bdelloidea</taxon>
        <taxon>Philodinida</taxon>
        <taxon>Philodinidae</taxon>
        <taxon>Rotaria</taxon>
    </lineage>
</organism>
<dbReference type="SUPFAM" id="SSF56672">
    <property type="entry name" value="DNA/RNA polymerases"/>
    <property type="match status" value="1"/>
</dbReference>
<proteinExistence type="predicted"/>
<dbReference type="AlphaFoldDB" id="A0A8S2W0B6"/>
<dbReference type="EMBL" id="CAJOBI010063288">
    <property type="protein sequence ID" value="CAF4424923.1"/>
    <property type="molecule type" value="Genomic_DNA"/>
</dbReference>
<dbReference type="GO" id="GO:1902975">
    <property type="term" value="P:mitotic DNA replication initiation"/>
    <property type="evidence" value="ECO:0007669"/>
    <property type="project" value="TreeGrafter"/>
</dbReference>
<comment type="caution">
    <text evidence="6">The sequence shown here is derived from an EMBL/GenBank/DDBJ whole genome shotgun (WGS) entry which is preliminary data.</text>
</comment>
<dbReference type="PANTHER" id="PTHR45861">
    <property type="entry name" value="DNA POLYMERASE ALPHA CATALYTIC SUBUNIT"/>
    <property type="match status" value="1"/>
</dbReference>
<dbReference type="EMBL" id="CAJOBJ010067672">
    <property type="protein sequence ID" value="CAF4446255.1"/>
    <property type="molecule type" value="Genomic_DNA"/>
</dbReference>
<dbReference type="Pfam" id="PF00136">
    <property type="entry name" value="DNA_pol_B"/>
    <property type="match status" value="1"/>
</dbReference>
<dbReference type="InterPro" id="IPR006134">
    <property type="entry name" value="DNA-dir_DNA_pol_B_multi_dom"/>
</dbReference>
<gene>
    <name evidence="7" type="ORF">GIL414_LOCUS32211</name>
    <name evidence="6" type="ORF">SMN809_LOCUS31543</name>
</gene>
<evidence type="ECO:0000313" key="7">
    <source>
        <dbReference type="EMBL" id="CAF4446255.1"/>
    </source>
</evidence>
<keyword evidence="2" id="KW-0808">Transferase</keyword>
<evidence type="ECO:0000256" key="4">
    <source>
        <dbReference type="ARBA" id="ARBA00022932"/>
    </source>
</evidence>
<feature type="domain" description="DNA-directed DNA polymerase family B multifunctional" evidence="5">
    <location>
        <begin position="1"/>
        <end position="69"/>
    </location>
</feature>
<sequence>EFNVCFTTYMKKPVQSRSNNNNNAEPEQTEADDIVALDDTTKGILPLEIYKLVERRREVKKLIKEKKNLTDE</sequence>
<dbReference type="Gene3D" id="3.90.1600.10">
    <property type="entry name" value="Palm domain of DNA polymerase"/>
    <property type="match status" value="1"/>
</dbReference>
<evidence type="ECO:0000256" key="1">
    <source>
        <dbReference type="ARBA" id="ARBA00012417"/>
    </source>
</evidence>
<dbReference type="InterPro" id="IPR023211">
    <property type="entry name" value="DNA_pol_palm_dom_sf"/>
</dbReference>
<dbReference type="GO" id="GO:0003697">
    <property type="term" value="F:single-stranded DNA binding"/>
    <property type="evidence" value="ECO:0007669"/>
    <property type="project" value="TreeGrafter"/>
</dbReference>
<dbReference type="GO" id="GO:0003887">
    <property type="term" value="F:DNA-directed DNA polymerase activity"/>
    <property type="evidence" value="ECO:0007669"/>
    <property type="project" value="UniProtKB-KW"/>
</dbReference>
<feature type="non-terminal residue" evidence="6">
    <location>
        <position position="1"/>
    </location>
</feature>